<name>A0ABR8HFV2_NOSPU</name>
<reference evidence="1 2" key="1">
    <citation type="journal article" date="2020" name="ISME J.">
        <title>Comparative genomics reveals insights into cyanobacterial evolution and habitat adaptation.</title>
        <authorList>
            <person name="Chen M.Y."/>
            <person name="Teng W.K."/>
            <person name="Zhao L."/>
            <person name="Hu C.X."/>
            <person name="Zhou Y.K."/>
            <person name="Han B.P."/>
            <person name="Song L.R."/>
            <person name="Shu W.S."/>
        </authorList>
    </citation>
    <scope>NUCLEOTIDE SEQUENCE [LARGE SCALE GENOMIC DNA]</scope>
    <source>
        <strain evidence="1 2">FACHB-252</strain>
    </source>
</reference>
<evidence type="ECO:0000313" key="1">
    <source>
        <dbReference type="EMBL" id="MBD2614670.1"/>
    </source>
</evidence>
<keyword evidence="2" id="KW-1185">Reference proteome</keyword>
<accession>A0ABR8HFV2</accession>
<dbReference type="Proteomes" id="UP000606396">
    <property type="component" value="Unassembled WGS sequence"/>
</dbReference>
<evidence type="ECO:0000313" key="2">
    <source>
        <dbReference type="Proteomes" id="UP000606396"/>
    </source>
</evidence>
<proteinExistence type="predicted"/>
<dbReference type="EMBL" id="JACJTC010000020">
    <property type="protein sequence ID" value="MBD2614670.1"/>
    <property type="molecule type" value="Genomic_DNA"/>
</dbReference>
<protein>
    <submittedName>
        <fullName evidence="1">Uncharacterized protein</fullName>
    </submittedName>
</protein>
<organism evidence="1 2">
    <name type="scientific">Nostoc punctiforme FACHB-252</name>
    <dbReference type="NCBI Taxonomy" id="1357509"/>
    <lineage>
        <taxon>Bacteria</taxon>
        <taxon>Bacillati</taxon>
        <taxon>Cyanobacteriota</taxon>
        <taxon>Cyanophyceae</taxon>
        <taxon>Nostocales</taxon>
        <taxon>Nostocaceae</taxon>
        <taxon>Nostoc</taxon>
    </lineage>
</organism>
<gene>
    <name evidence="1" type="ORF">H6G94_25920</name>
</gene>
<sequence length="25" mass="2877">MRLLKQLFGEIAEEFLAKIQSLSLV</sequence>
<comment type="caution">
    <text evidence="1">The sequence shown here is derived from an EMBL/GenBank/DDBJ whole genome shotgun (WGS) entry which is preliminary data.</text>
</comment>